<dbReference type="InterPro" id="IPR003593">
    <property type="entry name" value="AAA+_ATPase"/>
</dbReference>
<dbReference type="PANTHER" id="PTHR42788">
    <property type="entry name" value="TAURINE IMPORT ATP-BINDING PROTEIN-RELATED"/>
    <property type="match status" value="1"/>
</dbReference>
<name>A0A411Z4S7_9RHOB</name>
<evidence type="ECO:0000256" key="4">
    <source>
        <dbReference type="ARBA" id="ARBA00022840"/>
    </source>
</evidence>
<keyword evidence="4 6" id="KW-0067">ATP-binding</keyword>
<dbReference type="EMBL" id="QWEY01000002">
    <property type="protein sequence ID" value="RGP38060.1"/>
    <property type="molecule type" value="Genomic_DNA"/>
</dbReference>
<dbReference type="Pfam" id="PF00005">
    <property type="entry name" value="ABC_tran"/>
    <property type="match status" value="1"/>
</dbReference>
<dbReference type="InterPro" id="IPR017871">
    <property type="entry name" value="ABC_transporter-like_CS"/>
</dbReference>
<dbReference type="SUPFAM" id="SSF52540">
    <property type="entry name" value="P-loop containing nucleoside triphosphate hydrolases"/>
    <property type="match status" value="1"/>
</dbReference>
<dbReference type="InterPro" id="IPR027417">
    <property type="entry name" value="P-loop_NTPase"/>
</dbReference>
<evidence type="ECO:0000256" key="1">
    <source>
        <dbReference type="ARBA" id="ARBA00005417"/>
    </source>
</evidence>
<reference evidence="6 7" key="1">
    <citation type="submission" date="2018-08" db="EMBL/GenBank/DDBJ databases">
        <title>Flavobacterium tibetense sp. nov., isolated from a wetland YonghuCo on Tibetan Plateau.</title>
        <authorList>
            <person name="Phurbu D."/>
            <person name="Lu H."/>
            <person name="Xing P."/>
        </authorList>
    </citation>
    <scope>NUCLEOTIDE SEQUENCE [LARGE SCALE GENOMIC DNA]</scope>
    <source>
        <strain evidence="6 7">DJC</strain>
    </source>
</reference>
<protein>
    <submittedName>
        <fullName evidence="6">ABC transporter ATP-binding protein</fullName>
    </submittedName>
</protein>
<dbReference type="Proteomes" id="UP000284547">
    <property type="component" value="Unassembled WGS sequence"/>
</dbReference>
<dbReference type="InterPro" id="IPR003439">
    <property type="entry name" value="ABC_transporter-like_ATP-bd"/>
</dbReference>
<evidence type="ECO:0000259" key="5">
    <source>
        <dbReference type="PROSITE" id="PS50893"/>
    </source>
</evidence>
<comment type="similarity">
    <text evidence="1">Belongs to the ABC transporter superfamily.</text>
</comment>
<dbReference type="PROSITE" id="PS00211">
    <property type="entry name" value="ABC_TRANSPORTER_1"/>
    <property type="match status" value="1"/>
</dbReference>
<evidence type="ECO:0000256" key="3">
    <source>
        <dbReference type="ARBA" id="ARBA00022741"/>
    </source>
</evidence>
<gene>
    <name evidence="6" type="ORF">D1012_04250</name>
</gene>
<dbReference type="SMART" id="SM00382">
    <property type="entry name" value="AAA"/>
    <property type="match status" value="1"/>
</dbReference>
<proteinExistence type="inferred from homology"/>
<dbReference type="RefSeq" id="WP_118150115.1">
    <property type="nucleotide sequence ID" value="NZ_QWEY01000002.1"/>
</dbReference>
<evidence type="ECO:0000313" key="7">
    <source>
        <dbReference type="Proteomes" id="UP000284547"/>
    </source>
</evidence>
<dbReference type="GO" id="GO:0016887">
    <property type="term" value="F:ATP hydrolysis activity"/>
    <property type="evidence" value="ECO:0007669"/>
    <property type="project" value="InterPro"/>
</dbReference>
<evidence type="ECO:0000256" key="2">
    <source>
        <dbReference type="ARBA" id="ARBA00022448"/>
    </source>
</evidence>
<sequence length="201" mass="21184">MTPAISLALHAASHGAAPVLGALSLQVMTGETVAVTGPSGVGKTTLLRILAGLHPRWTGTLHLPGRLAMVFQEPVLMPWRTALENICLTAGCTQGDGKAALASVDLAGKYDVYPSALSLGQQRRLSLARAFAATPDVLLMDEAFVSLDAALADDMMTLFEHLRKDRNLATVIVTHDRAEADRLADRSLILGGSPARILDAP</sequence>
<dbReference type="PANTHER" id="PTHR42788:SF19">
    <property type="entry name" value="ALIPHATIC SULFONATES IMPORT ATP-BINDING PROTEIN SSUB 2"/>
    <property type="match status" value="1"/>
</dbReference>
<dbReference type="OrthoDB" id="9802264at2"/>
<accession>A0A411Z4S7</accession>
<dbReference type="PROSITE" id="PS50893">
    <property type="entry name" value="ABC_TRANSPORTER_2"/>
    <property type="match status" value="1"/>
</dbReference>
<dbReference type="Gene3D" id="3.40.50.300">
    <property type="entry name" value="P-loop containing nucleotide triphosphate hydrolases"/>
    <property type="match status" value="1"/>
</dbReference>
<dbReference type="InterPro" id="IPR050166">
    <property type="entry name" value="ABC_transporter_ATP-bind"/>
</dbReference>
<keyword evidence="7" id="KW-1185">Reference proteome</keyword>
<evidence type="ECO:0000313" key="6">
    <source>
        <dbReference type="EMBL" id="RGP38060.1"/>
    </source>
</evidence>
<keyword evidence="3" id="KW-0547">Nucleotide-binding</keyword>
<organism evidence="6 7">
    <name type="scientific">Pseudotabrizicola alkalilacus</name>
    <dbReference type="NCBI Taxonomy" id="2305252"/>
    <lineage>
        <taxon>Bacteria</taxon>
        <taxon>Pseudomonadati</taxon>
        <taxon>Pseudomonadota</taxon>
        <taxon>Alphaproteobacteria</taxon>
        <taxon>Rhodobacterales</taxon>
        <taxon>Paracoccaceae</taxon>
        <taxon>Pseudotabrizicola</taxon>
    </lineage>
</organism>
<feature type="domain" description="ABC transporter" evidence="5">
    <location>
        <begin position="5"/>
        <end position="200"/>
    </location>
</feature>
<dbReference type="AlphaFoldDB" id="A0A411Z4S7"/>
<dbReference type="GO" id="GO:0005524">
    <property type="term" value="F:ATP binding"/>
    <property type="evidence" value="ECO:0007669"/>
    <property type="project" value="UniProtKB-KW"/>
</dbReference>
<keyword evidence="2" id="KW-0813">Transport</keyword>
<comment type="caution">
    <text evidence="6">The sequence shown here is derived from an EMBL/GenBank/DDBJ whole genome shotgun (WGS) entry which is preliminary data.</text>
</comment>